<keyword evidence="4 6" id="KW-0472">Membrane</keyword>
<feature type="domain" description="ABC transmembrane type-2" evidence="8">
    <location>
        <begin position="53"/>
        <end position="289"/>
    </location>
</feature>
<protein>
    <recommendedName>
        <fullName evidence="6">Transport permease protein</fullName>
    </recommendedName>
</protein>
<accession>A0ABN1U4W4</accession>
<organism evidence="9 10">
    <name type="scientific">Kitasatospora arboriphila</name>
    <dbReference type="NCBI Taxonomy" id="258052"/>
    <lineage>
        <taxon>Bacteria</taxon>
        <taxon>Bacillati</taxon>
        <taxon>Actinomycetota</taxon>
        <taxon>Actinomycetes</taxon>
        <taxon>Kitasatosporales</taxon>
        <taxon>Streptomycetaceae</taxon>
        <taxon>Kitasatospora</taxon>
    </lineage>
</organism>
<comment type="subcellular location">
    <subcellularLocation>
        <location evidence="6">Cell membrane</location>
        <topology evidence="6">Multi-pass membrane protein</topology>
    </subcellularLocation>
    <subcellularLocation>
        <location evidence="1">Membrane</location>
        <topology evidence="1">Multi-pass membrane protein</topology>
    </subcellularLocation>
</comment>
<feature type="transmembrane region" description="Helical" evidence="6">
    <location>
        <begin position="87"/>
        <end position="111"/>
    </location>
</feature>
<evidence type="ECO:0000256" key="7">
    <source>
        <dbReference type="SAM" id="MobiDB-lite"/>
    </source>
</evidence>
<feature type="transmembrane region" description="Helical" evidence="6">
    <location>
        <begin position="172"/>
        <end position="193"/>
    </location>
</feature>
<feature type="region of interest" description="Disordered" evidence="7">
    <location>
        <begin position="1"/>
        <end position="31"/>
    </location>
</feature>
<keyword evidence="3 6" id="KW-1133">Transmembrane helix</keyword>
<dbReference type="InterPro" id="IPR047817">
    <property type="entry name" value="ABC2_TM_bact-type"/>
</dbReference>
<evidence type="ECO:0000259" key="8">
    <source>
        <dbReference type="PROSITE" id="PS51012"/>
    </source>
</evidence>
<keyword evidence="10" id="KW-1185">Reference proteome</keyword>
<dbReference type="InterPro" id="IPR051784">
    <property type="entry name" value="Nod_factor_ABC_transporter"/>
</dbReference>
<dbReference type="InterPro" id="IPR013525">
    <property type="entry name" value="ABC2_TM"/>
</dbReference>
<feature type="compositionally biased region" description="Low complexity" evidence="7">
    <location>
        <begin position="1"/>
        <end position="21"/>
    </location>
</feature>
<proteinExistence type="inferred from homology"/>
<dbReference type="PANTHER" id="PTHR43229">
    <property type="entry name" value="NODULATION PROTEIN J"/>
    <property type="match status" value="1"/>
</dbReference>
<evidence type="ECO:0000313" key="9">
    <source>
        <dbReference type="EMBL" id="GAA1119603.1"/>
    </source>
</evidence>
<dbReference type="RefSeq" id="WP_344627712.1">
    <property type="nucleotide sequence ID" value="NZ_BAAALD010000114.1"/>
</dbReference>
<feature type="transmembrane region" description="Helical" evidence="6">
    <location>
        <begin position="200"/>
        <end position="221"/>
    </location>
</feature>
<comment type="similarity">
    <text evidence="6">Belongs to the ABC-2 integral membrane protein family.</text>
</comment>
<dbReference type="PROSITE" id="PS51012">
    <property type="entry name" value="ABC_TM2"/>
    <property type="match status" value="1"/>
</dbReference>
<evidence type="ECO:0000256" key="6">
    <source>
        <dbReference type="RuleBase" id="RU361157"/>
    </source>
</evidence>
<evidence type="ECO:0000256" key="3">
    <source>
        <dbReference type="ARBA" id="ARBA00022989"/>
    </source>
</evidence>
<reference evidence="9 10" key="1">
    <citation type="journal article" date="2019" name="Int. J. Syst. Evol. Microbiol.">
        <title>The Global Catalogue of Microorganisms (GCM) 10K type strain sequencing project: providing services to taxonomists for standard genome sequencing and annotation.</title>
        <authorList>
            <consortium name="The Broad Institute Genomics Platform"/>
            <consortium name="The Broad Institute Genome Sequencing Center for Infectious Disease"/>
            <person name="Wu L."/>
            <person name="Ma J."/>
        </authorList>
    </citation>
    <scope>NUCLEOTIDE SEQUENCE [LARGE SCALE GENOMIC DNA]</scope>
    <source>
        <strain evidence="9 10">JCM 13002</strain>
    </source>
</reference>
<evidence type="ECO:0000256" key="2">
    <source>
        <dbReference type="ARBA" id="ARBA00022692"/>
    </source>
</evidence>
<evidence type="ECO:0000256" key="1">
    <source>
        <dbReference type="ARBA" id="ARBA00004141"/>
    </source>
</evidence>
<dbReference type="PANTHER" id="PTHR43229:SF2">
    <property type="entry name" value="NODULATION PROTEIN J"/>
    <property type="match status" value="1"/>
</dbReference>
<comment type="caution">
    <text evidence="9">The sequence shown here is derived from an EMBL/GenBank/DDBJ whole genome shotgun (WGS) entry which is preliminary data.</text>
</comment>
<name>A0ABN1U4W4_9ACTN</name>
<dbReference type="Pfam" id="PF01061">
    <property type="entry name" value="ABC2_membrane"/>
    <property type="match status" value="1"/>
</dbReference>
<keyword evidence="2 6" id="KW-0812">Transmembrane</keyword>
<dbReference type="Proteomes" id="UP001499987">
    <property type="component" value="Unassembled WGS sequence"/>
</dbReference>
<evidence type="ECO:0000256" key="5">
    <source>
        <dbReference type="ARBA" id="ARBA00023251"/>
    </source>
</evidence>
<gene>
    <name evidence="9" type="ORF">GCM10009663_69350</name>
</gene>
<sequence length="294" mass="31495">MTLAEASPNSPAQAAPAGGAAREPRRTAPMPGVWRAGMARSRVELRAFFRNKQSLVFTLMFPVILLVVFGSIFSGKVAGTDTDLKQVFMAGIIAAGVMSTSFSGLAINVAIERDTGTVRRLAMTPMPKSAYFVGKLVRVVVTTVLETALLLGIALTLFGLPLPSTAERWATLGWDLALGTVACAMAGAAYSAAIPNSRSAAAVVTPVFMVLQFISGVFFPFGQLPHWMQTTAAFFPVKWMAQGFRSVFLPDSFQAVEPAGNWELGHIALVLALWTLGGLVLTAMTFRWRGPRVR</sequence>
<feature type="transmembrane region" description="Helical" evidence="6">
    <location>
        <begin position="132"/>
        <end position="160"/>
    </location>
</feature>
<keyword evidence="5" id="KW-0046">Antibiotic resistance</keyword>
<keyword evidence="6" id="KW-1003">Cell membrane</keyword>
<keyword evidence="6" id="KW-0813">Transport</keyword>
<evidence type="ECO:0000313" key="10">
    <source>
        <dbReference type="Proteomes" id="UP001499987"/>
    </source>
</evidence>
<dbReference type="InterPro" id="IPR000412">
    <property type="entry name" value="ABC_2_transport"/>
</dbReference>
<evidence type="ECO:0000256" key="4">
    <source>
        <dbReference type="ARBA" id="ARBA00023136"/>
    </source>
</evidence>
<feature type="transmembrane region" description="Helical" evidence="6">
    <location>
        <begin position="267"/>
        <end position="286"/>
    </location>
</feature>
<dbReference type="EMBL" id="BAAALD010000114">
    <property type="protein sequence ID" value="GAA1119603.1"/>
    <property type="molecule type" value="Genomic_DNA"/>
</dbReference>
<feature type="transmembrane region" description="Helical" evidence="6">
    <location>
        <begin position="55"/>
        <end position="75"/>
    </location>
</feature>
<dbReference type="PIRSF" id="PIRSF006648">
    <property type="entry name" value="DrrB"/>
    <property type="match status" value="1"/>
</dbReference>